<feature type="compositionally biased region" description="Polar residues" evidence="1">
    <location>
        <begin position="1"/>
        <end position="11"/>
    </location>
</feature>
<accession>A0A0F9AVH1</accession>
<organism evidence="2">
    <name type="scientific">marine sediment metagenome</name>
    <dbReference type="NCBI Taxonomy" id="412755"/>
    <lineage>
        <taxon>unclassified sequences</taxon>
        <taxon>metagenomes</taxon>
        <taxon>ecological metagenomes</taxon>
    </lineage>
</organism>
<dbReference type="EMBL" id="LAZR01044055">
    <property type="protein sequence ID" value="KKL05577.1"/>
    <property type="molecule type" value="Genomic_DNA"/>
</dbReference>
<evidence type="ECO:0000256" key="1">
    <source>
        <dbReference type="SAM" id="MobiDB-lite"/>
    </source>
</evidence>
<protein>
    <submittedName>
        <fullName evidence="2">Uncharacterized protein</fullName>
    </submittedName>
</protein>
<sequence length="60" mass="6553">MTDAVTTTSGSLRHPAIGTGQNFNDTLAQYLGPPTTEVMPSAHDWMKSRVSFSYFAELMS</sequence>
<feature type="region of interest" description="Disordered" evidence="1">
    <location>
        <begin position="1"/>
        <end position="20"/>
    </location>
</feature>
<reference evidence="2" key="1">
    <citation type="journal article" date="2015" name="Nature">
        <title>Complex archaea that bridge the gap between prokaryotes and eukaryotes.</title>
        <authorList>
            <person name="Spang A."/>
            <person name="Saw J.H."/>
            <person name="Jorgensen S.L."/>
            <person name="Zaremba-Niedzwiedzka K."/>
            <person name="Martijn J."/>
            <person name="Lind A.E."/>
            <person name="van Eijk R."/>
            <person name="Schleper C."/>
            <person name="Guy L."/>
            <person name="Ettema T.J."/>
        </authorList>
    </citation>
    <scope>NUCLEOTIDE SEQUENCE</scope>
</reference>
<proteinExistence type="predicted"/>
<evidence type="ECO:0000313" key="2">
    <source>
        <dbReference type="EMBL" id="KKL05577.1"/>
    </source>
</evidence>
<gene>
    <name evidence="2" type="ORF">LCGC14_2604620</name>
</gene>
<feature type="non-terminal residue" evidence="2">
    <location>
        <position position="60"/>
    </location>
</feature>
<name>A0A0F9AVH1_9ZZZZ</name>
<comment type="caution">
    <text evidence="2">The sequence shown here is derived from an EMBL/GenBank/DDBJ whole genome shotgun (WGS) entry which is preliminary data.</text>
</comment>
<dbReference type="AlphaFoldDB" id="A0A0F9AVH1"/>